<dbReference type="OrthoDB" id="8455514at2"/>
<sequence>MVEALRRNPLTPWYIGLAFLLIVDAVFFYYVTTRSCEIPNPIIFGIMVIIRGLYLVLMYLAFRSRD</sequence>
<evidence type="ECO:0000313" key="2">
    <source>
        <dbReference type="EMBL" id="VFU09162.1"/>
    </source>
</evidence>
<protein>
    <submittedName>
        <fullName evidence="2">Uncharacterized protein</fullName>
    </submittedName>
</protein>
<reference evidence="2 3" key="1">
    <citation type="submission" date="2019-03" db="EMBL/GenBank/DDBJ databases">
        <authorList>
            <person name="Kox A.R. M."/>
        </authorList>
    </citation>
    <scope>NUCLEOTIDE SEQUENCE [LARGE SCALE GENOMIC DNA]</scope>
    <source>
        <strain evidence="2">MTUNDRAET4 annotated genome</strain>
    </source>
</reference>
<dbReference type="AlphaFoldDB" id="A0A4U8Z1K7"/>
<keyword evidence="1" id="KW-0472">Membrane</keyword>
<organism evidence="2 3">
    <name type="scientific">Methylocella tundrae</name>
    <dbReference type="NCBI Taxonomy" id="227605"/>
    <lineage>
        <taxon>Bacteria</taxon>
        <taxon>Pseudomonadati</taxon>
        <taxon>Pseudomonadota</taxon>
        <taxon>Alphaproteobacteria</taxon>
        <taxon>Hyphomicrobiales</taxon>
        <taxon>Beijerinckiaceae</taxon>
        <taxon>Methylocella</taxon>
    </lineage>
</organism>
<feature type="transmembrane region" description="Helical" evidence="1">
    <location>
        <begin position="42"/>
        <end position="62"/>
    </location>
</feature>
<evidence type="ECO:0000313" key="3">
    <source>
        <dbReference type="Proteomes" id="UP000294360"/>
    </source>
</evidence>
<gene>
    <name evidence="2" type="ORF">MTUNDRAET4_2269</name>
</gene>
<feature type="transmembrane region" description="Helical" evidence="1">
    <location>
        <begin position="12"/>
        <end position="30"/>
    </location>
</feature>
<dbReference type="RefSeq" id="WP_134489401.1">
    <property type="nucleotide sequence ID" value="NZ_LR536450.1"/>
</dbReference>
<name>A0A4U8Z1K7_METTU</name>
<accession>A0A4U8Z1K7</accession>
<dbReference type="KEGG" id="mtun:MTUNDRAET4_2269"/>
<dbReference type="Proteomes" id="UP000294360">
    <property type="component" value="Chromosome"/>
</dbReference>
<proteinExistence type="predicted"/>
<keyword evidence="1" id="KW-1133">Transmembrane helix</keyword>
<dbReference type="EMBL" id="LR536450">
    <property type="protein sequence ID" value="VFU09162.1"/>
    <property type="molecule type" value="Genomic_DNA"/>
</dbReference>
<evidence type="ECO:0000256" key="1">
    <source>
        <dbReference type="SAM" id="Phobius"/>
    </source>
</evidence>
<keyword evidence="1" id="KW-0812">Transmembrane</keyword>